<dbReference type="AlphaFoldDB" id="A0A2N5IXN6"/>
<evidence type="ECO:0000256" key="1">
    <source>
        <dbReference type="SAM" id="Phobius"/>
    </source>
</evidence>
<feature type="transmembrane region" description="Helical" evidence="1">
    <location>
        <begin position="61"/>
        <end position="86"/>
    </location>
</feature>
<dbReference type="EMBL" id="NMYC01000005">
    <property type="protein sequence ID" value="PLS26723.1"/>
    <property type="molecule type" value="Genomic_DNA"/>
</dbReference>
<evidence type="ECO:0000313" key="3">
    <source>
        <dbReference type="Proteomes" id="UP000234935"/>
    </source>
</evidence>
<keyword evidence="1" id="KW-0472">Membrane</keyword>
<feature type="transmembrane region" description="Helical" evidence="1">
    <location>
        <begin position="30"/>
        <end position="49"/>
    </location>
</feature>
<protein>
    <submittedName>
        <fullName evidence="2">Uncharacterized protein</fullName>
    </submittedName>
</protein>
<organism evidence="2 3">
    <name type="scientific">Bifidobacterium anseris</name>
    <dbReference type="NCBI Taxonomy" id="2020963"/>
    <lineage>
        <taxon>Bacteria</taxon>
        <taxon>Bacillati</taxon>
        <taxon>Actinomycetota</taxon>
        <taxon>Actinomycetes</taxon>
        <taxon>Bifidobacteriales</taxon>
        <taxon>Bifidobacteriaceae</taxon>
        <taxon>Bifidobacterium</taxon>
    </lineage>
</organism>
<keyword evidence="1" id="KW-1133">Transmembrane helix</keyword>
<sequence length="131" mass="14620">MGIHLVHNVHFRERLQQIRPDQWVTGCRKTLWWLGWCTQIGCIYLALVYGDRLGHAGQASWTAFTAALIAGIASWCLCLIVRIIGLWFPIPADIRRNNPPDKASQILGAIATVITLPISCLLLLISFITVS</sequence>
<accession>A0A2N5IXN6</accession>
<reference evidence="2 3" key="1">
    <citation type="submission" date="2017-07" db="EMBL/GenBank/DDBJ databases">
        <title>Bifidobacterium novel species.</title>
        <authorList>
            <person name="Lugli G.A."/>
            <person name="Milani C."/>
            <person name="Duranti S."/>
            <person name="Mangifesta M."/>
        </authorList>
    </citation>
    <scope>NUCLEOTIDE SEQUENCE [LARGE SCALE GENOMIC DNA]</scope>
    <source>
        <strain evidence="3">Goo31D</strain>
    </source>
</reference>
<keyword evidence="1" id="KW-0812">Transmembrane</keyword>
<feature type="transmembrane region" description="Helical" evidence="1">
    <location>
        <begin position="106"/>
        <end position="130"/>
    </location>
</feature>
<gene>
    <name evidence="2" type="ORF">CGZ88_1208</name>
</gene>
<dbReference type="Proteomes" id="UP000234935">
    <property type="component" value="Unassembled WGS sequence"/>
</dbReference>
<evidence type="ECO:0000313" key="2">
    <source>
        <dbReference type="EMBL" id="PLS26723.1"/>
    </source>
</evidence>
<name>A0A2N5IXN6_9BIFI</name>
<keyword evidence="3" id="KW-1185">Reference proteome</keyword>
<comment type="caution">
    <text evidence="2">The sequence shown here is derived from an EMBL/GenBank/DDBJ whole genome shotgun (WGS) entry which is preliminary data.</text>
</comment>
<proteinExistence type="predicted"/>